<evidence type="ECO:0000313" key="3">
    <source>
        <dbReference type="Proteomes" id="UP000722459"/>
    </source>
</evidence>
<dbReference type="Gene3D" id="2.60.120.200">
    <property type="match status" value="1"/>
</dbReference>
<dbReference type="Proteomes" id="UP000722459">
    <property type="component" value="Unassembled WGS sequence"/>
</dbReference>
<evidence type="ECO:0008006" key="4">
    <source>
        <dbReference type="Google" id="ProtNLM"/>
    </source>
</evidence>
<dbReference type="EMBL" id="JABJNZ010000064">
    <property type="protein sequence ID" value="MBT4870938.1"/>
    <property type="molecule type" value="Genomic_DNA"/>
</dbReference>
<feature type="transmembrane region" description="Helical" evidence="1">
    <location>
        <begin position="12"/>
        <end position="35"/>
    </location>
</feature>
<keyword evidence="1" id="KW-1133">Transmembrane helix</keyword>
<reference evidence="2" key="1">
    <citation type="journal article" date="2021" name="ISME J.">
        <title>Mercury methylation by metabolically versatile and cosmopolitan marine bacteria.</title>
        <authorList>
            <person name="Lin H."/>
            <person name="Ascher D.B."/>
            <person name="Myung Y."/>
            <person name="Lamborg C.H."/>
            <person name="Hallam S.J."/>
            <person name="Gionfriddo C.M."/>
            <person name="Holt K.E."/>
            <person name="Moreau J.W."/>
        </authorList>
    </citation>
    <scope>NUCLEOTIDE SEQUENCE</scope>
    <source>
        <strain evidence="2">SI075_bin30</strain>
    </source>
</reference>
<comment type="caution">
    <text evidence="2">The sequence shown here is derived from an EMBL/GenBank/DDBJ whole genome shotgun (WGS) entry which is preliminary data.</text>
</comment>
<evidence type="ECO:0000256" key="1">
    <source>
        <dbReference type="SAM" id="Phobius"/>
    </source>
</evidence>
<keyword evidence="1" id="KW-0812">Transmembrane</keyword>
<accession>A0A8T5GGS6</accession>
<dbReference type="SUPFAM" id="SSF49899">
    <property type="entry name" value="Concanavalin A-like lectins/glucanases"/>
    <property type="match status" value="1"/>
</dbReference>
<name>A0A8T5GGS6_9ARCH</name>
<dbReference type="InterPro" id="IPR013320">
    <property type="entry name" value="ConA-like_dom_sf"/>
</dbReference>
<dbReference type="Pfam" id="PF13385">
    <property type="entry name" value="Laminin_G_3"/>
    <property type="match status" value="1"/>
</dbReference>
<sequence length="294" mass="31722">MSKEVNAQGAIEYLLIIAAAILVVSIVILAVTGALGSGQNQTSQGIESQENAFDQLKASQPGSIKLNGKVYSKSSSMQNGLIGLWHLDETSGDAIDSSISSNNGLVFEALPGQPGYFGNQAYLFDGANDYIKIDHSSTLTPNNVTVSVWFNSNDITKRQMFVSKTQSGGYNLSLNENSVCPDDVLCFLVRDSAGYKATTADPSLLQNNTWYYLVGTYDGDTAIIYLNGSEIKRNEILSGDIVYVNDVPLCIGSEPKIDNTCLDGMYVDGLIGEVAIWDRALSADEVLELWDNAQ</sequence>
<dbReference type="AlphaFoldDB" id="A0A8T5GGS6"/>
<evidence type="ECO:0000313" key="2">
    <source>
        <dbReference type="EMBL" id="MBT4870938.1"/>
    </source>
</evidence>
<keyword evidence="1" id="KW-0472">Membrane</keyword>
<protein>
    <recommendedName>
        <fullName evidence="4">LamG-like jellyroll fold domain-containing protein</fullName>
    </recommendedName>
</protein>
<gene>
    <name evidence="2" type="ORF">HON47_05160</name>
</gene>
<proteinExistence type="predicted"/>
<organism evidence="2 3">
    <name type="scientific">Candidatus Iainarchaeum sp</name>
    <dbReference type="NCBI Taxonomy" id="3101447"/>
    <lineage>
        <taxon>Archaea</taxon>
        <taxon>Candidatus Iainarchaeota</taxon>
        <taxon>Candidatus Iainarchaeia</taxon>
        <taxon>Candidatus Iainarchaeales</taxon>
        <taxon>Candidatus Iainarchaeaceae</taxon>
        <taxon>Candidatus Iainarchaeum</taxon>
    </lineage>
</organism>